<dbReference type="Gene3D" id="2.130.10.10">
    <property type="entry name" value="YVTN repeat-like/Quinoprotein amine dehydrogenase"/>
    <property type="match status" value="2"/>
</dbReference>
<accession>A0ABQ2H2A7</accession>
<gene>
    <name evidence="2" type="ORF">GCM10010841_32880</name>
</gene>
<dbReference type="InterPro" id="IPR051200">
    <property type="entry name" value="Host-pathogen_enzymatic-act"/>
</dbReference>
<dbReference type="Proteomes" id="UP000661918">
    <property type="component" value="Unassembled WGS sequence"/>
</dbReference>
<dbReference type="PROSITE" id="PS51257">
    <property type="entry name" value="PROKAR_LIPOPROTEIN"/>
    <property type="match status" value="1"/>
</dbReference>
<dbReference type="RefSeq" id="WP_188905438.1">
    <property type="nucleotide sequence ID" value="NZ_BMOM01000064.1"/>
</dbReference>
<keyword evidence="1" id="KW-0732">Signal</keyword>
<dbReference type="InterPro" id="IPR015943">
    <property type="entry name" value="WD40/YVTN_repeat-like_dom_sf"/>
</dbReference>
<reference evidence="3" key="1">
    <citation type="journal article" date="2019" name="Int. J. Syst. Evol. Microbiol.">
        <title>The Global Catalogue of Microorganisms (GCM) 10K type strain sequencing project: providing services to taxonomists for standard genome sequencing and annotation.</title>
        <authorList>
            <consortium name="The Broad Institute Genomics Platform"/>
            <consortium name="The Broad Institute Genome Sequencing Center for Infectious Disease"/>
            <person name="Wu L."/>
            <person name="Ma J."/>
        </authorList>
    </citation>
    <scope>NUCLEOTIDE SEQUENCE [LARGE SCALE GENOMIC DNA]</scope>
    <source>
        <strain evidence="3">JCM 15443</strain>
    </source>
</reference>
<sequence>MRPRPLFALLLTAGLAACGTGPSSPGVPLSAQATNNVTGLTAPAGFLRLGNDLWVSDHLLGFCRVDSGRINSATCNTSAGSPGQAAYDPATGLVYVPDKSAKGSGVWRLKYNPTSRTVFTQSAPLLGGNVLGSARPTAAALTADGRRLFIVSGRDGKIVRLDNPAGNFTGSVVGQSSDGRGMLGAAILGLTLYVAEKGGVTQIGVDCVASAVCLANPTGLGSAAPTAVNAFSDPNTGTDRLYVADAGSVSRYTFQGGEFLGAETASGFQGVTGLGLDVGNVYVGQDPSGAGTPLAGFVSQLSVNTGDWTDGGVTAPPPSGTFGTPTPVVKNLTSPGGVLRIGNDLWVADHLFGLCRLDGGLLNINTCNLSAVSPGQPAFDPVTNSVYVPDNSAKGTGVWRLRYNPSSRTLSTVGSTALGSNVLNGNRPTATALTPDGRRLFVTSLKNGNVIAIDNPSANFVGDVVGQTSDGRRATSLTMANGSLYLAENGGVTVMDMTCSKAAPCKANPSGLGTTAPTALASFTDSDGNSTVDVADGNAVLRFSFRNGEFVNQETLGTAFAFPTAMLAEADQMYVADDPSQGATALSGRLWSLPTH</sequence>
<feature type="signal peptide" evidence="1">
    <location>
        <begin position="1"/>
        <end position="18"/>
    </location>
</feature>
<dbReference type="EMBL" id="BMOM01000064">
    <property type="protein sequence ID" value="GGM22418.1"/>
    <property type="molecule type" value="Genomic_DNA"/>
</dbReference>
<proteinExistence type="predicted"/>
<organism evidence="2 3">
    <name type="scientific">Deinococcus aerophilus</name>
    <dbReference type="NCBI Taxonomy" id="522488"/>
    <lineage>
        <taxon>Bacteria</taxon>
        <taxon>Thermotogati</taxon>
        <taxon>Deinococcota</taxon>
        <taxon>Deinococci</taxon>
        <taxon>Deinococcales</taxon>
        <taxon>Deinococcaceae</taxon>
        <taxon>Deinococcus</taxon>
    </lineage>
</organism>
<protein>
    <submittedName>
        <fullName evidence="2">Uncharacterized protein</fullName>
    </submittedName>
</protein>
<dbReference type="PANTHER" id="PTHR47197:SF3">
    <property type="entry name" value="DIHYDRO-HEME D1 DEHYDROGENASE"/>
    <property type="match status" value="1"/>
</dbReference>
<comment type="caution">
    <text evidence="2">The sequence shown here is derived from an EMBL/GenBank/DDBJ whole genome shotgun (WGS) entry which is preliminary data.</text>
</comment>
<evidence type="ECO:0000313" key="3">
    <source>
        <dbReference type="Proteomes" id="UP000661918"/>
    </source>
</evidence>
<name>A0ABQ2H2A7_9DEIO</name>
<evidence type="ECO:0000313" key="2">
    <source>
        <dbReference type="EMBL" id="GGM22418.1"/>
    </source>
</evidence>
<dbReference type="PANTHER" id="PTHR47197">
    <property type="entry name" value="PROTEIN NIRF"/>
    <property type="match status" value="1"/>
</dbReference>
<evidence type="ECO:0000256" key="1">
    <source>
        <dbReference type="SAM" id="SignalP"/>
    </source>
</evidence>
<keyword evidence="3" id="KW-1185">Reference proteome</keyword>
<dbReference type="SUPFAM" id="SSF75011">
    <property type="entry name" value="3-carboxy-cis,cis-mucoante lactonizing enzyme"/>
    <property type="match status" value="1"/>
</dbReference>
<feature type="chain" id="PRO_5045555425" evidence="1">
    <location>
        <begin position="19"/>
        <end position="596"/>
    </location>
</feature>